<gene>
    <name evidence="5" type="ORF">CMQ_7605</name>
</gene>
<keyword evidence="2" id="KW-0285">Flavoprotein</keyword>
<reference evidence="5 6" key="1">
    <citation type="journal article" date="2011" name="Proc. Natl. Acad. Sci. U.S.A.">
        <title>Genome and transcriptome analyses of the mountain pine beetle-fungal symbiont Grosmannia clavigera, a lodgepole pine pathogen.</title>
        <authorList>
            <person name="DiGuistini S."/>
            <person name="Wang Y."/>
            <person name="Liao N.Y."/>
            <person name="Taylor G."/>
            <person name="Tanguay P."/>
            <person name="Feau N."/>
            <person name="Henrissat B."/>
            <person name="Chan S.K."/>
            <person name="Hesse-Orce U."/>
            <person name="Alamouti S.M."/>
            <person name="Tsui C.K.M."/>
            <person name="Docking R.T."/>
            <person name="Levasseur A."/>
            <person name="Haridas S."/>
            <person name="Robertson G."/>
            <person name="Birol I."/>
            <person name="Holt R.A."/>
            <person name="Marra M.A."/>
            <person name="Hamelin R.C."/>
            <person name="Hirst M."/>
            <person name="Jones S.J.M."/>
            <person name="Bohlmann J."/>
            <person name="Breuil C."/>
        </authorList>
    </citation>
    <scope>NUCLEOTIDE SEQUENCE [LARGE SCALE GENOMIC DNA]</scope>
    <source>
        <strain evidence="6">kw1407 / UAMH 11150</strain>
    </source>
</reference>
<keyword evidence="4" id="KW-0560">Oxidoreductase</keyword>
<dbReference type="STRING" id="655863.F0XNM7"/>
<sequence>MGSVGDTKRVDSVPLLDRRIELVDRFIDEPRPLRVAVIGGGLTGITAGILLPAKVPGIQLTIYEKNEDFGGTWLENKYPGVRCDIPSHVYQSTFAPKTDWTDQFSYGPEIREYWQGVARQHDVYQYAQFGKRVEAADWDDEAGVWTLTIEDVATGTRTATVQADAVVTAVGRFNAWKLPDYPGISEFQGLLRHTSDWDPSFDPTGKRVAVIGNGASGIQVVPALQKIAVRVDHYARSRTWIATSWAGDERTPGPQPIEESTKAALGGDAATYLRYRKELEAKYWRRFGTFLRDDESESGRRDNEALRTAFSEVMRRRIGDRKPELLADLVPDFAPNCRRLTPGPGYLEALTADNVDYVRTPIARFTASGIETTDGVQRDVDAVFCATGANVDMVPAFAVRARGQDLRTVWGADGTPGSYGFPYTYLGAATPGFPNLFFVQGPHAAGPSGTVPHAVETQLTYVAQVLRKIGREGIKAMMPSTRAADDFVVYARSFFDRTVLTDNCSSWYNSGRPGSFVHGLWPGSAGHLSVVRRSPRWEDWEYDYLGGGGADANRFAWYFGNGWTRDESNPEADLVSYLKLPGEVALKDLHEVWWDLP</sequence>
<dbReference type="HOGENOM" id="CLU_006937_6_1_1"/>
<dbReference type="InParanoid" id="F0XNM7"/>
<dbReference type="PANTHER" id="PTHR42877:SF6">
    <property type="entry name" value="MONOOXYGENASE, PUTATIVE (AFU_ORTHOLOGUE AFUA_3G15050)-RELATED"/>
    <property type="match status" value="1"/>
</dbReference>
<evidence type="ECO:0000256" key="2">
    <source>
        <dbReference type="ARBA" id="ARBA00022630"/>
    </source>
</evidence>
<organism evidence="6">
    <name type="scientific">Grosmannia clavigera (strain kw1407 / UAMH 11150)</name>
    <name type="common">Blue stain fungus</name>
    <name type="synonym">Graphiocladiella clavigera</name>
    <dbReference type="NCBI Taxonomy" id="655863"/>
    <lineage>
        <taxon>Eukaryota</taxon>
        <taxon>Fungi</taxon>
        <taxon>Dikarya</taxon>
        <taxon>Ascomycota</taxon>
        <taxon>Pezizomycotina</taxon>
        <taxon>Sordariomycetes</taxon>
        <taxon>Sordariomycetidae</taxon>
        <taxon>Ophiostomatales</taxon>
        <taxon>Ophiostomataceae</taxon>
        <taxon>Leptographium</taxon>
    </lineage>
</organism>
<evidence type="ECO:0000256" key="1">
    <source>
        <dbReference type="ARBA" id="ARBA00010139"/>
    </source>
</evidence>
<proteinExistence type="inferred from homology"/>
<dbReference type="eggNOG" id="KOG1399">
    <property type="taxonomic scope" value="Eukaryota"/>
</dbReference>
<comment type="similarity">
    <text evidence="1">Belongs to the FAD-binding monooxygenase family.</text>
</comment>
<evidence type="ECO:0000256" key="3">
    <source>
        <dbReference type="ARBA" id="ARBA00022827"/>
    </source>
</evidence>
<dbReference type="AlphaFoldDB" id="F0XNM7"/>
<evidence type="ECO:0000313" key="6">
    <source>
        <dbReference type="Proteomes" id="UP000007796"/>
    </source>
</evidence>
<accession>F0XNM7</accession>
<dbReference type="InterPro" id="IPR051209">
    <property type="entry name" value="FAD-bind_Monooxygenase_sf"/>
</dbReference>
<dbReference type="PANTHER" id="PTHR42877">
    <property type="entry name" value="L-ORNITHINE N(5)-MONOOXYGENASE-RELATED"/>
    <property type="match status" value="1"/>
</dbReference>
<dbReference type="RefSeq" id="XP_014170085.1">
    <property type="nucleotide sequence ID" value="XM_014314610.1"/>
</dbReference>
<evidence type="ECO:0000256" key="4">
    <source>
        <dbReference type="ARBA" id="ARBA00023002"/>
    </source>
</evidence>
<evidence type="ECO:0000313" key="5">
    <source>
        <dbReference type="EMBL" id="EFX00603.1"/>
    </source>
</evidence>
<dbReference type="SUPFAM" id="SSF51905">
    <property type="entry name" value="FAD/NAD(P)-binding domain"/>
    <property type="match status" value="2"/>
</dbReference>
<keyword evidence="3" id="KW-0274">FAD</keyword>
<dbReference type="InterPro" id="IPR020946">
    <property type="entry name" value="Flavin_mOase-like"/>
</dbReference>
<keyword evidence="6" id="KW-1185">Reference proteome</keyword>
<dbReference type="Gene3D" id="3.50.50.60">
    <property type="entry name" value="FAD/NAD(P)-binding domain"/>
    <property type="match status" value="3"/>
</dbReference>
<dbReference type="OrthoDB" id="74360at2759"/>
<keyword evidence="5" id="KW-0503">Monooxygenase</keyword>
<dbReference type="GO" id="GO:0004499">
    <property type="term" value="F:N,N-dimethylaniline monooxygenase activity"/>
    <property type="evidence" value="ECO:0007669"/>
    <property type="project" value="InterPro"/>
</dbReference>
<dbReference type="Proteomes" id="UP000007796">
    <property type="component" value="Unassembled WGS sequence"/>
</dbReference>
<dbReference type="InterPro" id="IPR036188">
    <property type="entry name" value="FAD/NAD-bd_sf"/>
</dbReference>
<dbReference type="Pfam" id="PF00743">
    <property type="entry name" value="FMO-like"/>
    <property type="match status" value="1"/>
</dbReference>
<name>F0XNM7_GROCL</name>
<dbReference type="GO" id="GO:0050660">
    <property type="term" value="F:flavin adenine dinucleotide binding"/>
    <property type="evidence" value="ECO:0007669"/>
    <property type="project" value="InterPro"/>
</dbReference>
<protein>
    <submittedName>
        <fullName evidence="5">Flavin-binding monooxygenase</fullName>
    </submittedName>
</protein>
<dbReference type="EMBL" id="GL629801">
    <property type="protein sequence ID" value="EFX00603.1"/>
    <property type="molecule type" value="Genomic_DNA"/>
</dbReference>
<dbReference type="GeneID" id="25981168"/>
<dbReference type="GO" id="GO:0050661">
    <property type="term" value="F:NADP binding"/>
    <property type="evidence" value="ECO:0007669"/>
    <property type="project" value="InterPro"/>
</dbReference>